<feature type="compositionally biased region" description="Basic and acidic residues" evidence="1">
    <location>
        <begin position="120"/>
        <end position="139"/>
    </location>
</feature>
<feature type="compositionally biased region" description="Basic and acidic residues" evidence="1">
    <location>
        <begin position="80"/>
        <end position="96"/>
    </location>
</feature>
<keyword evidence="3" id="KW-1185">Reference proteome</keyword>
<gene>
    <name evidence="2" type="ORF">CYMTET_34920</name>
</gene>
<dbReference type="Proteomes" id="UP001190700">
    <property type="component" value="Unassembled WGS sequence"/>
</dbReference>
<feature type="compositionally biased region" description="Basic and acidic residues" evidence="1">
    <location>
        <begin position="149"/>
        <end position="165"/>
    </location>
</feature>
<comment type="caution">
    <text evidence="2">The sequence shown here is derived from an EMBL/GenBank/DDBJ whole genome shotgun (WGS) entry which is preliminary data.</text>
</comment>
<evidence type="ECO:0000313" key="3">
    <source>
        <dbReference type="Proteomes" id="UP001190700"/>
    </source>
</evidence>
<reference evidence="2 3" key="1">
    <citation type="journal article" date="2015" name="Genome Biol. Evol.">
        <title>Comparative Genomics of a Bacterivorous Green Alga Reveals Evolutionary Causalities and Consequences of Phago-Mixotrophic Mode of Nutrition.</title>
        <authorList>
            <person name="Burns J.A."/>
            <person name="Paasch A."/>
            <person name="Narechania A."/>
            <person name="Kim E."/>
        </authorList>
    </citation>
    <scope>NUCLEOTIDE SEQUENCE [LARGE SCALE GENOMIC DNA]</scope>
    <source>
        <strain evidence="2 3">PLY_AMNH</strain>
    </source>
</reference>
<organism evidence="2 3">
    <name type="scientific">Cymbomonas tetramitiformis</name>
    <dbReference type="NCBI Taxonomy" id="36881"/>
    <lineage>
        <taxon>Eukaryota</taxon>
        <taxon>Viridiplantae</taxon>
        <taxon>Chlorophyta</taxon>
        <taxon>Pyramimonadophyceae</taxon>
        <taxon>Pyramimonadales</taxon>
        <taxon>Pyramimonadaceae</taxon>
        <taxon>Cymbomonas</taxon>
    </lineage>
</organism>
<sequence length="178" mass="19302">MNKNAWERTVGALKVAAVQQSPAPKRRDSGLKKLCTALKEELAGKLVDIGTGVEKVATGVDKVASSVAEVSGRVGSLPDRYGRDGAGRCDNNRDRNYGSTQRGGMGTGVNPRGQAHRKERSPDRRTGRGGRPNEEKESPKGTGWYGTADQEKRYEMGQKKGEKKGYQTRSSNRLPEGL</sequence>
<name>A0AAE0FA92_9CHLO</name>
<evidence type="ECO:0000256" key="1">
    <source>
        <dbReference type="SAM" id="MobiDB-lite"/>
    </source>
</evidence>
<dbReference type="EMBL" id="LGRX02022121">
    <property type="protein sequence ID" value="KAK3255925.1"/>
    <property type="molecule type" value="Genomic_DNA"/>
</dbReference>
<dbReference type="AlphaFoldDB" id="A0AAE0FA92"/>
<feature type="region of interest" description="Disordered" evidence="1">
    <location>
        <begin position="67"/>
        <end position="178"/>
    </location>
</feature>
<protein>
    <submittedName>
        <fullName evidence="2">Uncharacterized protein</fullName>
    </submittedName>
</protein>
<accession>A0AAE0FA92</accession>
<evidence type="ECO:0000313" key="2">
    <source>
        <dbReference type="EMBL" id="KAK3255925.1"/>
    </source>
</evidence>
<proteinExistence type="predicted"/>
<feature type="compositionally biased region" description="Polar residues" evidence="1">
    <location>
        <begin position="167"/>
        <end position="178"/>
    </location>
</feature>